<evidence type="ECO:0000313" key="2">
    <source>
        <dbReference type="EMBL" id="CAB4271238.1"/>
    </source>
</evidence>
<sequence length="186" mass="20178">MHACEARYIGLGHKGFGASLQQSGKGVLLVVEKFRLGMDSTEGSVKKEDGAAENGHGAIIQDSMTRATKGLKFTSRAQKSGVPPVNKPLVSVSWPVPCKINRDKNHGMEKAGGDQIVESSGHHVGLLKATSTTTTNKEEARRRRSVLLSVNKEAVDSKNNDKVENNVVFTDYNPPHQTPPIHNKRT</sequence>
<name>A0A6J5UAD7_PRUAR</name>
<accession>A0A6J5UAD7</accession>
<evidence type="ECO:0000256" key="1">
    <source>
        <dbReference type="SAM" id="MobiDB-lite"/>
    </source>
</evidence>
<proteinExistence type="predicted"/>
<feature type="region of interest" description="Disordered" evidence="1">
    <location>
        <begin position="151"/>
        <end position="186"/>
    </location>
</feature>
<feature type="compositionally biased region" description="Basic and acidic residues" evidence="1">
    <location>
        <begin position="153"/>
        <end position="164"/>
    </location>
</feature>
<dbReference type="PANTHER" id="PTHR34961:SF7">
    <property type="entry name" value="TRANSMEMBRANE PROTEIN"/>
    <property type="match status" value="1"/>
</dbReference>
<dbReference type="InterPro" id="IPR053313">
    <property type="entry name" value="RGF"/>
</dbReference>
<dbReference type="PANTHER" id="PTHR34961">
    <property type="entry name" value="TRANSMEMBRANE PROTEIN"/>
    <property type="match status" value="1"/>
</dbReference>
<dbReference type="AlphaFoldDB" id="A0A6J5UAD7"/>
<evidence type="ECO:0000313" key="3">
    <source>
        <dbReference type="Proteomes" id="UP000507222"/>
    </source>
</evidence>
<dbReference type="EMBL" id="CAEKDK010000002">
    <property type="protein sequence ID" value="CAB4271238.1"/>
    <property type="molecule type" value="Genomic_DNA"/>
</dbReference>
<organism evidence="2 3">
    <name type="scientific">Prunus armeniaca</name>
    <name type="common">Apricot</name>
    <name type="synonym">Armeniaca vulgaris</name>
    <dbReference type="NCBI Taxonomy" id="36596"/>
    <lineage>
        <taxon>Eukaryota</taxon>
        <taxon>Viridiplantae</taxon>
        <taxon>Streptophyta</taxon>
        <taxon>Embryophyta</taxon>
        <taxon>Tracheophyta</taxon>
        <taxon>Spermatophyta</taxon>
        <taxon>Magnoliopsida</taxon>
        <taxon>eudicotyledons</taxon>
        <taxon>Gunneridae</taxon>
        <taxon>Pentapetalae</taxon>
        <taxon>rosids</taxon>
        <taxon>fabids</taxon>
        <taxon>Rosales</taxon>
        <taxon>Rosaceae</taxon>
        <taxon>Amygdaloideae</taxon>
        <taxon>Amygdaleae</taxon>
        <taxon>Prunus</taxon>
    </lineage>
</organism>
<protein>
    <submittedName>
        <fullName evidence="2">Uncharacterized protein</fullName>
    </submittedName>
</protein>
<dbReference type="Proteomes" id="UP000507222">
    <property type="component" value="Unassembled WGS sequence"/>
</dbReference>
<reference evidence="2 3" key="1">
    <citation type="submission" date="2020-05" db="EMBL/GenBank/DDBJ databases">
        <authorList>
            <person name="Campoy J."/>
            <person name="Schneeberger K."/>
            <person name="Spophaly S."/>
        </authorList>
    </citation>
    <scope>NUCLEOTIDE SEQUENCE [LARGE SCALE GENOMIC DNA]</scope>
    <source>
        <strain evidence="2">PruArmRojPasFocal</strain>
    </source>
</reference>
<gene>
    <name evidence="2" type="ORF">CURHAP_LOCUS17589</name>
</gene>